<dbReference type="KEGG" id="sbj:CF168_04765"/>
<gene>
    <name evidence="1" type="ORF">CF168_04765</name>
</gene>
<reference evidence="1 2" key="1">
    <citation type="submission" date="2017-07" db="EMBL/GenBank/DDBJ databases">
        <title>Phenotypical and genomic characterization of a clinical isolate of Shewanella bicestrii sp. nov. producing an extended-spectrum beta-lactamase and a new oxacillinase variant.</title>
        <authorList>
            <person name="Jousset A.B."/>
            <person name="Bonnin R.A."/>
            <person name="Girlich D."/>
            <person name="Dabos L."/>
            <person name="Potron A."/>
            <person name="Dortet L."/>
            <person name="Glaser P."/>
            <person name="Naas T."/>
        </authorList>
    </citation>
    <scope>NUCLEOTIDE SEQUENCE [LARGE SCALE GENOMIC DNA]</scope>
    <source>
        <strain evidence="1 2">JAB-1</strain>
    </source>
</reference>
<evidence type="ECO:0000313" key="2">
    <source>
        <dbReference type="Proteomes" id="UP000198367"/>
    </source>
</evidence>
<accession>A0A220UJD2</accession>
<dbReference type="RefSeq" id="WP_089067151.1">
    <property type="nucleotide sequence ID" value="NZ_CP022358.1"/>
</dbReference>
<name>A0A220UJD2_9GAMM</name>
<dbReference type="Pfam" id="PF20196">
    <property type="entry name" value="DUF6559"/>
    <property type="match status" value="1"/>
</dbReference>
<dbReference type="EMBL" id="CP022358">
    <property type="protein sequence ID" value="ASK68239.1"/>
    <property type="molecule type" value="Genomic_DNA"/>
</dbReference>
<organism evidence="1 2">
    <name type="scientific">Shewanella bicestrii</name>
    <dbReference type="NCBI Taxonomy" id="2018305"/>
    <lineage>
        <taxon>Bacteria</taxon>
        <taxon>Pseudomonadati</taxon>
        <taxon>Pseudomonadota</taxon>
        <taxon>Gammaproteobacteria</taxon>
        <taxon>Alteromonadales</taxon>
        <taxon>Shewanellaceae</taxon>
        <taxon>Shewanella</taxon>
    </lineage>
</organism>
<evidence type="ECO:0000313" key="1">
    <source>
        <dbReference type="EMBL" id="ASK68239.1"/>
    </source>
</evidence>
<proteinExistence type="predicted"/>
<dbReference type="AlphaFoldDB" id="A0A220UJD2"/>
<sequence>MVARTLTEKEKKQYAKDVGKVLVKKYGKQKYYSPHRVKLASKETKWDIDWHCWAMCLYTSPGDFNRYHESIGEVCDYASMKGQMAHAITNGASDSWFDFDLSWLDWPDFDFLSIFDIFD</sequence>
<dbReference type="InterPro" id="IPR046689">
    <property type="entry name" value="DUF6559"/>
</dbReference>
<keyword evidence="2" id="KW-1185">Reference proteome</keyword>
<protein>
    <submittedName>
        <fullName evidence="1">Uncharacterized protein</fullName>
    </submittedName>
</protein>
<dbReference type="Proteomes" id="UP000198367">
    <property type="component" value="Chromosome"/>
</dbReference>